<evidence type="ECO:0000313" key="11">
    <source>
        <dbReference type="EMBL" id="ANZ73286.1"/>
    </source>
</evidence>
<keyword evidence="10" id="KW-0496">Mitochondrion</keyword>
<dbReference type="InterPro" id="IPR000537">
    <property type="entry name" value="UbiA_prenyltransferase"/>
</dbReference>
<sequence>MNNHSRYLLLGRHRLGLKWLTQKDVRQKLRLISSSTKKLNTVGQETPIFDAGKLAAARQARLEGLGVIGKLPEKWIPYAELMRLEKPIGSWLLYSPCTWSITMAAYSTTAPLSSTLWMLGVFGVGALIMRGAGCTINDLLDRDLDNKVERTIERPLASRRVTPKQAITFLGAQLAVGLGVLLQLPADCFLLGAVSLVPVAVYPLFKRITYYPQVVLSSCFTWGALLGFPAMGVWNWSAMIPLYLSSFAWCMTYDTIYAHQDKKFDVKAGIKSTALAWGDKSKPIMYGLTAIQMATFALSGYMNSMGPGFALGTIIGGYRVFQMVRKVDLDNPKDCWYHFRNNINNGHVFFAGIFLDYILRLLGYI</sequence>
<evidence type="ECO:0000256" key="1">
    <source>
        <dbReference type="ARBA" id="ARBA00001946"/>
    </source>
</evidence>
<dbReference type="PROSITE" id="PS00943">
    <property type="entry name" value="UBIA"/>
    <property type="match status" value="1"/>
</dbReference>
<dbReference type="InterPro" id="IPR030470">
    <property type="entry name" value="UbiA_prenylTrfase_CS"/>
</dbReference>
<dbReference type="OrthoDB" id="18170at2759"/>
<dbReference type="Proteomes" id="UP000094565">
    <property type="component" value="Chromosome 1"/>
</dbReference>
<name>A0A1B2J5N6_PICPA</name>
<evidence type="ECO:0000256" key="3">
    <source>
        <dbReference type="ARBA" id="ARBA00005985"/>
    </source>
</evidence>
<dbReference type="PANTHER" id="PTHR11048:SF28">
    <property type="entry name" value="4-HYDROXYBENZOATE POLYPRENYLTRANSFERASE, MITOCHONDRIAL"/>
    <property type="match status" value="1"/>
</dbReference>
<keyword evidence="7 10" id="KW-0472">Membrane</keyword>
<evidence type="ECO:0000256" key="10">
    <source>
        <dbReference type="HAMAP-Rule" id="MF_03189"/>
    </source>
</evidence>
<protein>
    <recommendedName>
        <fullName evidence="10">4-hydroxybenzoate polyprenyltransferase, mitochondrial</fullName>
        <shortName evidence="10">4-HB polyprenyltransferase</shortName>
        <ecNumber evidence="10">2.5.1.39</ecNumber>
    </recommendedName>
    <alternativeName>
        <fullName evidence="10">4-hydroxybenzoate hexaprenyltransferase</fullName>
    </alternativeName>
    <alternativeName>
        <fullName evidence="10">Para-hydroxybenzoate--polyprenyltransferase</fullName>
        <shortName evidence="10">PHB:PPT</shortName>
        <shortName evidence="10">PHB:polyprenyltransferase</shortName>
    </alternativeName>
</protein>
<gene>
    <name evidence="10 11" type="primary">COQ2</name>
    <name evidence="11" type="ORF">ATY40_BA7500306</name>
</gene>
<dbReference type="NCBIfam" id="TIGR01474">
    <property type="entry name" value="ubiA_proteo"/>
    <property type="match status" value="1"/>
</dbReference>
<keyword evidence="10" id="KW-0414">Isoprene biosynthesis</keyword>
<comment type="similarity">
    <text evidence="3 10">Belongs to the UbiA prenyltransferase family.</text>
</comment>
<dbReference type="Gene3D" id="1.10.357.140">
    <property type="entry name" value="UbiA prenyltransferase"/>
    <property type="match status" value="1"/>
</dbReference>
<dbReference type="PANTHER" id="PTHR11048">
    <property type="entry name" value="PRENYLTRANSFERASES"/>
    <property type="match status" value="1"/>
</dbReference>
<evidence type="ECO:0000313" key="12">
    <source>
        <dbReference type="Proteomes" id="UP000094565"/>
    </source>
</evidence>
<proteinExistence type="inferred from homology"/>
<keyword evidence="4 10" id="KW-0808">Transferase</keyword>
<dbReference type="CDD" id="cd13959">
    <property type="entry name" value="PT_UbiA_COQ2"/>
    <property type="match status" value="1"/>
</dbReference>
<dbReference type="Pfam" id="PF01040">
    <property type="entry name" value="UbiA"/>
    <property type="match status" value="1"/>
</dbReference>
<comment type="catalytic activity">
    <reaction evidence="8 10">
        <text>an all-trans-polyprenyl diphosphate + 4-hydroxybenzoate = a 4-hydroxy-3-(all-trans-polyprenyl)benzoate + diphosphate</text>
        <dbReference type="Rhea" id="RHEA:44504"/>
        <dbReference type="Rhea" id="RHEA-COMP:9514"/>
        <dbReference type="Rhea" id="RHEA-COMP:9564"/>
        <dbReference type="ChEBI" id="CHEBI:17879"/>
        <dbReference type="ChEBI" id="CHEBI:33019"/>
        <dbReference type="ChEBI" id="CHEBI:58914"/>
        <dbReference type="ChEBI" id="CHEBI:78396"/>
        <dbReference type="EC" id="2.5.1.39"/>
    </reaction>
</comment>
<dbReference type="InterPro" id="IPR006370">
    <property type="entry name" value="HB_polyprenyltransferase-like"/>
</dbReference>
<organism evidence="11 12">
    <name type="scientific">Komagataella pastoris</name>
    <name type="common">Yeast</name>
    <name type="synonym">Pichia pastoris</name>
    <dbReference type="NCBI Taxonomy" id="4922"/>
    <lineage>
        <taxon>Eukaryota</taxon>
        <taxon>Fungi</taxon>
        <taxon>Dikarya</taxon>
        <taxon>Ascomycota</taxon>
        <taxon>Saccharomycotina</taxon>
        <taxon>Pichiomycetes</taxon>
        <taxon>Pichiales</taxon>
        <taxon>Pichiaceae</taxon>
        <taxon>Komagataella</taxon>
    </lineage>
</organism>
<dbReference type="UniPathway" id="UPA00232"/>
<evidence type="ECO:0000256" key="7">
    <source>
        <dbReference type="ARBA" id="ARBA00023136"/>
    </source>
</evidence>
<keyword evidence="5 10" id="KW-0812">Transmembrane</keyword>
<dbReference type="FunFam" id="1.10.357.140:FF:000003">
    <property type="entry name" value="4-hydroxybenzoate polyprenyltransferase, mitochondrial"/>
    <property type="match status" value="1"/>
</dbReference>
<dbReference type="EC" id="2.5.1.39" evidence="10"/>
<evidence type="ECO:0000256" key="2">
    <source>
        <dbReference type="ARBA" id="ARBA00004292"/>
    </source>
</evidence>
<comment type="function">
    <text evidence="9 10">Catalyzes the prenylation of para-hydroxybenzoate (PHB) with an all-trans polyprenyl group. Mediates the second step in the final reaction sequence of coenzyme Q (CoQ) biosynthesis, which is the condensation of the polyisoprenoid side chain with PHB, generating the first membrane-bound Q intermediate.</text>
</comment>
<comment type="cofactor">
    <cofactor evidence="1 10">
        <name>Mg(2+)</name>
        <dbReference type="ChEBI" id="CHEBI:18420"/>
    </cofactor>
</comment>
<comment type="subcellular location">
    <subcellularLocation>
        <location evidence="2 10">Mitochondrion inner membrane</location>
        <topology evidence="2 10">Multi-pass membrane protein</topology>
        <orientation evidence="2 10">Matrix side</orientation>
    </subcellularLocation>
</comment>
<reference evidence="11 12" key="1">
    <citation type="submission" date="2016-02" db="EMBL/GenBank/DDBJ databases">
        <title>Comparative genomic and transcriptomic foundation for Pichia pastoris.</title>
        <authorList>
            <person name="Love K.R."/>
            <person name="Shah K.A."/>
            <person name="Whittaker C.A."/>
            <person name="Wu J."/>
            <person name="Bartlett M.C."/>
            <person name="Ma D."/>
            <person name="Leeson R.L."/>
            <person name="Priest M."/>
            <person name="Young S.K."/>
            <person name="Love J.C."/>
        </authorList>
    </citation>
    <scope>NUCLEOTIDE SEQUENCE [LARGE SCALE GENOMIC DNA]</scope>
    <source>
        <strain evidence="11 12">ATCC 28485</strain>
    </source>
</reference>
<accession>A0A1B2J5N6</accession>
<dbReference type="GO" id="GO:0006744">
    <property type="term" value="P:ubiquinone biosynthetic process"/>
    <property type="evidence" value="ECO:0007669"/>
    <property type="project" value="UniProtKB-UniRule"/>
</dbReference>
<dbReference type="GO" id="GO:0008412">
    <property type="term" value="F:4-hydroxybenzoate polyprenyltransferase activity"/>
    <property type="evidence" value="ECO:0007669"/>
    <property type="project" value="UniProtKB-EC"/>
</dbReference>
<keyword evidence="6 10" id="KW-1133">Transmembrane helix</keyword>
<feature type="transmembrane region" description="Helical" evidence="10">
    <location>
        <begin position="188"/>
        <end position="205"/>
    </location>
</feature>
<dbReference type="FunFam" id="1.20.120.1780:FF:000001">
    <property type="entry name" value="4-hydroxybenzoate octaprenyltransferase"/>
    <property type="match status" value="1"/>
</dbReference>
<dbReference type="InterPro" id="IPR039653">
    <property type="entry name" value="Prenyltransferase"/>
</dbReference>
<keyword evidence="12" id="KW-1185">Reference proteome</keyword>
<evidence type="ECO:0000256" key="4">
    <source>
        <dbReference type="ARBA" id="ARBA00022679"/>
    </source>
</evidence>
<evidence type="ECO:0000256" key="8">
    <source>
        <dbReference type="ARBA" id="ARBA00052313"/>
    </source>
</evidence>
<keyword evidence="10" id="KW-0999">Mitochondrion inner membrane</keyword>
<dbReference type="EMBL" id="CP014584">
    <property type="protein sequence ID" value="ANZ73286.1"/>
    <property type="molecule type" value="Genomic_DNA"/>
</dbReference>
<dbReference type="GO" id="GO:0008299">
    <property type="term" value="P:isoprenoid biosynthetic process"/>
    <property type="evidence" value="ECO:0007669"/>
    <property type="project" value="UniProtKB-UniRule"/>
</dbReference>
<dbReference type="GO" id="GO:0005743">
    <property type="term" value="C:mitochondrial inner membrane"/>
    <property type="evidence" value="ECO:0007669"/>
    <property type="project" value="UniProtKB-SubCell"/>
</dbReference>
<dbReference type="AlphaFoldDB" id="A0A1B2J5N6"/>
<dbReference type="HAMAP" id="MF_01635">
    <property type="entry name" value="UbiA"/>
    <property type="match status" value="1"/>
</dbReference>
<feature type="transmembrane region" description="Helical" evidence="10">
    <location>
        <begin position="116"/>
        <end position="140"/>
    </location>
</feature>
<feature type="transmembrane region" description="Helical" evidence="10">
    <location>
        <begin position="346"/>
        <end position="363"/>
    </location>
</feature>
<feature type="transmembrane region" description="Helical" evidence="10">
    <location>
        <begin position="214"/>
        <end position="234"/>
    </location>
</feature>
<keyword evidence="10" id="KW-0831">Ubiquinone biosynthesis</keyword>
<evidence type="ECO:0000256" key="5">
    <source>
        <dbReference type="ARBA" id="ARBA00022692"/>
    </source>
</evidence>
<evidence type="ECO:0000256" key="9">
    <source>
        <dbReference type="ARBA" id="ARBA00058997"/>
    </source>
</evidence>
<dbReference type="Gene3D" id="1.20.120.1780">
    <property type="entry name" value="UbiA prenyltransferase"/>
    <property type="match status" value="1"/>
</dbReference>
<dbReference type="InterPro" id="IPR044878">
    <property type="entry name" value="UbiA_sf"/>
</dbReference>
<comment type="pathway">
    <text evidence="10">Cofactor biosynthesis; ubiquinone biosynthesis.</text>
</comment>
<evidence type="ECO:0000256" key="6">
    <source>
        <dbReference type="ARBA" id="ARBA00022989"/>
    </source>
</evidence>